<keyword evidence="10 20" id="KW-0677">Repeat</keyword>
<feature type="domain" description="Nucleotidyl transferase" evidence="21">
    <location>
        <begin position="12"/>
        <end position="222"/>
    </location>
</feature>
<dbReference type="GO" id="GO:0008360">
    <property type="term" value="P:regulation of cell shape"/>
    <property type="evidence" value="ECO:0007669"/>
    <property type="project" value="UniProtKB-KW"/>
</dbReference>
<dbReference type="EMBL" id="QRDY01000041">
    <property type="protein sequence ID" value="RED51690.1"/>
    <property type="molecule type" value="Genomic_DNA"/>
</dbReference>
<feature type="binding site" evidence="20">
    <location>
        <position position="339"/>
    </location>
    <ligand>
        <name>UDP-N-acetyl-alpha-D-glucosamine</name>
        <dbReference type="ChEBI" id="CHEBI:57705"/>
    </ligand>
</feature>
<evidence type="ECO:0000256" key="15">
    <source>
        <dbReference type="ARBA" id="ARBA00023315"/>
    </source>
</evidence>
<dbReference type="SUPFAM" id="SSF53448">
    <property type="entry name" value="Nucleotide-diphospho-sugar transferases"/>
    <property type="match status" value="1"/>
</dbReference>
<feature type="binding site" evidence="20">
    <location>
        <begin position="15"/>
        <end position="18"/>
    </location>
    <ligand>
        <name>UDP-N-acetyl-alpha-D-glucosamine</name>
        <dbReference type="ChEBI" id="CHEBI:57705"/>
    </ligand>
</feature>
<dbReference type="InterPro" id="IPR029044">
    <property type="entry name" value="Nucleotide-diphossugar_trans"/>
</dbReference>
<keyword evidence="13 20" id="KW-0573">Peptidoglycan synthesis</keyword>
<evidence type="ECO:0000256" key="11">
    <source>
        <dbReference type="ARBA" id="ARBA00022842"/>
    </source>
</evidence>
<feature type="binding site" evidence="20">
    <location>
        <position position="29"/>
    </location>
    <ligand>
        <name>UDP-N-acetyl-alpha-D-glucosamine</name>
        <dbReference type="ChEBI" id="CHEBI:57705"/>
    </ligand>
</feature>
<feature type="active site" description="Proton acceptor" evidence="20">
    <location>
        <position position="369"/>
    </location>
</feature>
<feature type="region of interest" description="Pyrophosphorylase" evidence="20">
    <location>
        <begin position="1"/>
        <end position="236"/>
    </location>
</feature>
<dbReference type="GO" id="GO:0003977">
    <property type="term" value="F:UDP-N-acetylglucosamine diphosphorylase activity"/>
    <property type="evidence" value="ECO:0007669"/>
    <property type="project" value="UniProtKB-UniRule"/>
</dbReference>
<feature type="region of interest" description="Linker" evidence="20">
    <location>
        <begin position="237"/>
        <end position="257"/>
    </location>
</feature>
<dbReference type="InterPro" id="IPR001451">
    <property type="entry name" value="Hexapep"/>
</dbReference>
<comment type="similarity">
    <text evidence="5 20">In the N-terminal section; belongs to the N-acetylglucosamine-1-phosphate uridyltransferase family.</text>
</comment>
<keyword evidence="7 20" id="KW-0808">Transferase</keyword>
<feature type="binding site" evidence="20">
    <location>
        <position position="411"/>
    </location>
    <ligand>
        <name>acetyl-CoA</name>
        <dbReference type="ChEBI" id="CHEBI:57288"/>
    </ligand>
</feature>
<evidence type="ECO:0000256" key="20">
    <source>
        <dbReference type="HAMAP-Rule" id="MF_01631"/>
    </source>
</evidence>
<keyword evidence="14 20" id="KW-0511">Multifunctional enzyme</keyword>
<feature type="binding site" evidence="20">
    <location>
        <position position="176"/>
    </location>
    <ligand>
        <name>UDP-N-acetyl-alpha-D-glucosamine</name>
        <dbReference type="ChEBI" id="CHEBI:57705"/>
    </ligand>
</feature>
<dbReference type="Proteomes" id="UP000256869">
    <property type="component" value="Unassembled WGS sequence"/>
</dbReference>
<dbReference type="GO" id="GO:0071555">
    <property type="term" value="P:cell wall organization"/>
    <property type="evidence" value="ECO:0007669"/>
    <property type="project" value="UniProtKB-KW"/>
</dbReference>
<protein>
    <recommendedName>
        <fullName evidence="20">Bifunctional protein GlmU</fullName>
    </recommendedName>
    <domain>
        <recommendedName>
            <fullName evidence="20">UDP-N-acetylglucosamine pyrophosphorylase</fullName>
            <ecNumber evidence="20">2.7.7.23</ecNumber>
        </recommendedName>
        <alternativeName>
            <fullName evidence="20">N-acetylglucosamine-1-phosphate uridyltransferase</fullName>
        </alternativeName>
    </domain>
    <domain>
        <recommendedName>
            <fullName evidence="20">Glucosamine-1-phosphate N-acetyltransferase</fullName>
            <ecNumber evidence="20">2.3.1.157</ecNumber>
        </recommendedName>
    </domain>
</protein>
<keyword evidence="11 20" id="KW-0460">Magnesium</keyword>
<dbReference type="UniPathway" id="UPA00973"/>
<evidence type="ECO:0000256" key="2">
    <source>
        <dbReference type="ARBA" id="ARBA00005166"/>
    </source>
</evidence>
<dbReference type="NCBIfam" id="TIGR01173">
    <property type="entry name" value="glmU"/>
    <property type="match status" value="1"/>
</dbReference>
<evidence type="ECO:0000256" key="10">
    <source>
        <dbReference type="ARBA" id="ARBA00022737"/>
    </source>
</evidence>
<comment type="pathway">
    <text evidence="3 20">Nucleotide-sugar biosynthesis; UDP-N-acetyl-alpha-D-glucosamine biosynthesis; UDP-N-acetyl-alpha-D-glucosamine from N-acetyl-alpha-D-glucosamine 1-phosphate: step 1/1.</text>
</comment>
<gene>
    <name evidence="20" type="primary">glmU</name>
    <name evidence="22" type="ORF">DFP95_14128</name>
</gene>
<dbReference type="GO" id="GO:0009245">
    <property type="term" value="P:lipid A biosynthetic process"/>
    <property type="evidence" value="ECO:0007669"/>
    <property type="project" value="UniProtKB-UniRule"/>
</dbReference>
<feature type="binding site" evidence="20">
    <location>
        <position position="372"/>
    </location>
    <ligand>
        <name>UDP-N-acetyl-alpha-D-glucosamine</name>
        <dbReference type="ChEBI" id="CHEBI:57705"/>
    </ligand>
</feature>
<evidence type="ECO:0000256" key="13">
    <source>
        <dbReference type="ARBA" id="ARBA00022984"/>
    </source>
</evidence>
<dbReference type="GO" id="GO:0019134">
    <property type="term" value="F:glucosamine-1-phosphate N-acetyltransferase activity"/>
    <property type="evidence" value="ECO:0007669"/>
    <property type="project" value="UniProtKB-UniRule"/>
</dbReference>
<feature type="binding site" evidence="20">
    <location>
        <position position="429"/>
    </location>
    <ligand>
        <name>acetyl-CoA</name>
        <dbReference type="ChEBI" id="CHEBI:57288"/>
    </ligand>
</feature>
<keyword evidence="23" id="KW-1185">Reference proteome</keyword>
<feature type="binding site" evidence="20">
    <location>
        <position position="79"/>
    </location>
    <ligand>
        <name>UDP-N-acetyl-alpha-D-glucosamine</name>
        <dbReference type="ChEBI" id="CHEBI:57705"/>
    </ligand>
</feature>
<dbReference type="NCBIfam" id="NF010934">
    <property type="entry name" value="PRK14354.1"/>
    <property type="match status" value="1"/>
</dbReference>
<evidence type="ECO:0000256" key="3">
    <source>
        <dbReference type="ARBA" id="ARBA00005208"/>
    </source>
</evidence>
<evidence type="ECO:0000256" key="16">
    <source>
        <dbReference type="ARBA" id="ARBA00023316"/>
    </source>
</evidence>
<comment type="subunit">
    <text evidence="20">Homotrimer.</text>
</comment>
<comment type="cofactor">
    <cofactor evidence="20">
        <name>Mg(2+)</name>
        <dbReference type="ChEBI" id="CHEBI:18420"/>
    </cofactor>
    <text evidence="20">Binds 1 Mg(2+) ion per subunit.</text>
</comment>
<comment type="catalytic activity">
    <reaction evidence="17 20">
        <text>alpha-D-glucosamine 1-phosphate + acetyl-CoA = N-acetyl-alpha-D-glucosamine 1-phosphate + CoA + H(+)</text>
        <dbReference type="Rhea" id="RHEA:13725"/>
        <dbReference type="ChEBI" id="CHEBI:15378"/>
        <dbReference type="ChEBI" id="CHEBI:57287"/>
        <dbReference type="ChEBI" id="CHEBI:57288"/>
        <dbReference type="ChEBI" id="CHEBI:57776"/>
        <dbReference type="ChEBI" id="CHEBI:58516"/>
        <dbReference type="EC" id="2.3.1.157"/>
    </reaction>
</comment>
<dbReference type="PANTHER" id="PTHR43584:SF3">
    <property type="entry name" value="BIFUNCTIONAL PROTEIN GLMU"/>
    <property type="match status" value="1"/>
</dbReference>
<evidence type="ECO:0000256" key="12">
    <source>
        <dbReference type="ARBA" id="ARBA00022960"/>
    </source>
</evidence>
<feature type="binding site" evidence="20">
    <location>
        <position position="383"/>
    </location>
    <ligand>
        <name>UDP-N-acetyl-alpha-D-glucosamine</name>
        <dbReference type="ChEBI" id="CHEBI:57705"/>
    </ligand>
</feature>
<dbReference type="Gene3D" id="2.160.10.10">
    <property type="entry name" value="Hexapeptide repeat proteins"/>
    <property type="match status" value="1"/>
</dbReference>
<dbReference type="Pfam" id="PF00132">
    <property type="entry name" value="Hexapep"/>
    <property type="match status" value="1"/>
</dbReference>
<dbReference type="EC" id="2.3.1.157" evidence="20"/>
<keyword evidence="8 20" id="KW-0548">Nucleotidyltransferase</keyword>
<dbReference type="InterPro" id="IPR011004">
    <property type="entry name" value="Trimer_LpxA-like_sf"/>
</dbReference>
<keyword evidence="12 20" id="KW-0133">Cell shape</keyword>
<feature type="binding site" evidence="20">
    <location>
        <position position="234"/>
    </location>
    <ligand>
        <name>UDP-N-acetyl-alpha-D-glucosamine</name>
        <dbReference type="ChEBI" id="CHEBI:57705"/>
    </ligand>
</feature>
<feature type="binding site" evidence="20">
    <location>
        <begin position="84"/>
        <end position="85"/>
    </location>
    <ligand>
        <name>UDP-N-acetyl-alpha-D-glucosamine</name>
        <dbReference type="ChEBI" id="CHEBI:57705"/>
    </ligand>
</feature>
<dbReference type="GO" id="GO:0000287">
    <property type="term" value="F:magnesium ion binding"/>
    <property type="evidence" value="ECO:0007669"/>
    <property type="project" value="UniProtKB-UniRule"/>
</dbReference>
<feature type="region of interest" description="N-acetyltransferase" evidence="20">
    <location>
        <begin position="258"/>
        <end position="472"/>
    </location>
</feature>
<dbReference type="PANTHER" id="PTHR43584">
    <property type="entry name" value="NUCLEOTIDYL TRANSFERASE"/>
    <property type="match status" value="1"/>
</dbReference>
<evidence type="ECO:0000256" key="19">
    <source>
        <dbReference type="ARBA" id="ARBA00049628"/>
    </source>
</evidence>
<feature type="binding site" evidence="20">
    <location>
        <position position="446"/>
    </location>
    <ligand>
        <name>acetyl-CoA</name>
        <dbReference type="ChEBI" id="CHEBI:57288"/>
    </ligand>
</feature>
<evidence type="ECO:0000256" key="18">
    <source>
        <dbReference type="ARBA" id="ARBA00048493"/>
    </source>
</evidence>
<dbReference type="GO" id="GO:0006048">
    <property type="term" value="P:UDP-N-acetylglucosamine biosynthetic process"/>
    <property type="evidence" value="ECO:0007669"/>
    <property type="project" value="UniProtKB-UniPathway"/>
</dbReference>
<dbReference type="UniPathway" id="UPA00113">
    <property type="reaction ID" value="UER00532"/>
</dbReference>
<keyword evidence="6 20" id="KW-0963">Cytoplasm</keyword>
<feature type="binding site" evidence="20">
    <location>
        <position position="146"/>
    </location>
    <ligand>
        <name>UDP-N-acetyl-alpha-D-glucosamine</name>
        <dbReference type="ChEBI" id="CHEBI:57705"/>
    </ligand>
</feature>
<comment type="pathway">
    <text evidence="2 20">Nucleotide-sugar biosynthesis; UDP-N-acetyl-alpha-D-glucosamine biosynthesis; N-acetyl-alpha-D-glucosamine 1-phosphate from alpha-D-glucosamine 6-phosphate (route II): step 2/2.</text>
</comment>
<evidence type="ECO:0000256" key="17">
    <source>
        <dbReference type="ARBA" id="ARBA00048247"/>
    </source>
</evidence>
<accession>A0A3D9HQE7</accession>
<dbReference type="InterPro" id="IPR050065">
    <property type="entry name" value="GlmU-like"/>
</dbReference>
<evidence type="ECO:0000256" key="8">
    <source>
        <dbReference type="ARBA" id="ARBA00022695"/>
    </source>
</evidence>
<comment type="catalytic activity">
    <reaction evidence="18 20">
        <text>N-acetyl-alpha-D-glucosamine 1-phosphate + UTP + H(+) = UDP-N-acetyl-alpha-D-glucosamine + diphosphate</text>
        <dbReference type="Rhea" id="RHEA:13509"/>
        <dbReference type="ChEBI" id="CHEBI:15378"/>
        <dbReference type="ChEBI" id="CHEBI:33019"/>
        <dbReference type="ChEBI" id="CHEBI:46398"/>
        <dbReference type="ChEBI" id="CHEBI:57705"/>
        <dbReference type="ChEBI" id="CHEBI:57776"/>
        <dbReference type="EC" id="2.7.7.23"/>
    </reaction>
</comment>
<evidence type="ECO:0000256" key="5">
    <source>
        <dbReference type="ARBA" id="ARBA00007947"/>
    </source>
</evidence>
<feature type="binding site" evidence="20">
    <location>
        <position position="161"/>
    </location>
    <ligand>
        <name>UDP-N-acetyl-alpha-D-glucosamine</name>
        <dbReference type="ChEBI" id="CHEBI:57705"/>
    </ligand>
</feature>
<dbReference type="InterPro" id="IPR005882">
    <property type="entry name" value="Bifunctional_GlmU"/>
</dbReference>
<dbReference type="GO" id="GO:0000902">
    <property type="term" value="P:cell morphogenesis"/>
    <property type="evidence" value="ECO:0007669"/>
    <property type="project" value="UniProtKB-UniRule"/>
</dbReference>
<comment type="function">
    <text evidence="19 20">Catalyzes the last two sequential reactions in the de novo biosynthetic pathway for UDP-N-acetylglucosamine (UDP-GlcNAc). The C-terminal domain catalyzes the transfer of acetyl group from acetyl coenzyme A to glucosamine-1-phosphate (GlcN-1-P) to produce N-acetylglucosamine-1-phosphate (GlcNAc-1-P), which is converted into UDP-GlcNAc by the transfer of uridine 5-monophosphate (from uridine 5-triphosphate), a reaction catalyzed by the N-terminal domain.</text>
</comment>
<dbReference type="GO" id="GO:0009252">
    <property type="term" value="P:peptidoglycan biosynthetic process"/>
    <property type="evidence" value="ECO:0007669"/>
    <property type="project" value="UniProtKB-UniRule"/>
</dbReference>
<comment type="similarity">
    <text evidence="4 20">In the C-terminal section; belongs to the transferase hexapeptide repeat family.</text>
</comment>
<dbReference type="GO" id="GO:0016020">
    <property type="term" value="C:membrane"/>
    <property type="evidence" value="ECO:0007669"/>
    <property type="project" value="GOC"/>
</dbReference>
<feature type="binding site" evidence="20">
    <location>
        <begin position="392"/>
        <end position="393"/>
    </location>
    <ligand>
        <name>acetyl-CoA</name>
        <dbReference type="ChEBI" id="CHEBI:57288"/>
    </ligand>
</feature>
<evidence type="ECO:0000313" key="22">
    <source>
        <dbReference type="EMBL" id="RED51690.1"/>
    </source>
</evidence>
<keyword evidence="15 20" id="KW-0012">Acyltransferase</keyword>
<feature type="binding site" evidence="20">
    <location>
        <position position="109"/>
    </location>
    <ligand>
        <name>Mg(2+)</name>
        <dbReference type="ChEBI" id="CHEBI:18420"/>
    </ligand>
</feature>
<dbReference type="AlphaFoldDB" id="A0A3D9HQE7"/>
<comment type="subcellular location">
    <subcellularLocation>
        <location evidence="1 20">Cytoplasm</location>
    </subcellularLocation>
</comment>
<evidence type="ECO:0000256" key="6">
    <source>
        <dbReference type="ARBA" id="ARBA00022490"/>
    </source>
</evidence>
<dbReference type="GO" id="GO:0005737">
    <property type="term" value="C:cytoplasm"/>
    <property type="evidence" value="ECO:0007669"/>
    <property type="project" value="UniProtKB-SubCell"/>
</dbReference>
<dbReference type="EC" id="2.7.7.23" evidence="20"/>
<feature type="binding site" evidence="20">
    <location>
        <position position="357"/>
    </location>
    <ligand>
        <name>UDP-N-acetyl-alpha-D-glucosamine</name>
        <dbReference type="ChEBI" id="CHEBI:57705"/>
    </ligand>
</feature>
<dbReference type="Pfam" id="PF00483">
    <property type="entry name" value="NTP_transferase"/>
    <property type="match status" value="1"/>
</dbReference>
<evidence type="ECO:0000256" key="1">
    <source>
        <dbReference type="ARBA" id="ARBA00004496"/>
    </source>
</evidence>
<evidence type="ECO:0000259" key="21">
    <source>
        <dbReference type="Pfam" id="PF00483"/>
    </source>
</evidence>
<sequence>MKGAIHPMKKMAIVLAAGQGKRMKSKLYKVLHSVCGKPMVSHVLDAVRGASCERTVVIVGHGAEAVQSTLGDSVEYALQAVQLGTGHAVMQAESLIADEDGVTVVICGDTPLVRKETVEAMIELHVAQGAAATILTAELADPTGYGRIVRGADNGVLRIVEHKDCTMAESAIKEINTGTYCFDNRKLFQALKQVTNSNAQGEYYLTDVIGILQLEGNGIVACLVEDSSEAIGVNDRIALGEAERLMRLRINTGHQVNGVTFIDAAHTYVEANVTIGSDTILYPGTVLRGQTSIGADCIIGPSTELTDTIVGDGSTIRQSVAEGAELEEECNVGPFAYLRPGTKLGRHVKIGDFVEIKNTVIGEHSKVPHLSYVGDALVGAHVNIGCGAITANYDGYNKSKTEIGDHVFVGSNSNLIAPVKIGNGAYIVAGSTITHNVPDNDVAIARERQVNKPGYAEKLRARAKAKKEKETE</sequence>
<organism evidence="22 23">
    <name type="scientific">Cohnella lupini</name>
    <dbReference type="NCBI Taxonomy" id="1294267"/>
    <lineage>
        <taxon>Bacteria</taxon>
        <taxon>Bacillati</taxon>
        <taxon>Bacillota</taxon>
        <taxon>Bacilli</taxon>
        <taxon>Bacillales</taxon>
        <taxon>Paenibacillaceae</taxon>
        <taxon>Cohnella</taxon>
    </lineage>
</organism>
<dbReference type="CDD" id="cd03353">
    <property type="entry name" value="LbH_GlmU_C"/>
    <property type="match status" value="1"/>
</dbReference>
<dbReference type="Pfam" id="PF14602">
    <property type="entry name" value="Hexapep_2"/>
    <property type="match status" value="1"/>
</dbReference>
<dbReference type="HAMAP" id="MF_01631">
    <property type="entry name" value="GlmU"/>
    <property type="match status" value="1"/>
</dbReference>
<name>A0A3D9HQE7_9BACL</name>
<proteinExistence type="inferred from homology"/>
<keyword evidence="9 20" id="KW-0479">Metal-binding</keyword>
<comment type="caution">
    <text evidence="22">The sequence shown here is derived from an EMBL/GenBank/DDBJ whole genome shotgun (WGS) entry which is preliminary data.</text>
</comment>
<evidence type="ECO:0000256" key="14">
    <source>
        <dbReference type="ARBA" id="ARBA00023268"/>
    </source>
</evidence>
<comment type="pathway">
    <text evidence="20">Bacterial outer membrane biogenesis; LPS lipid A biosynthesis.</text>
</comment>
<dbReference type="InterPro" id="IPR038009">
    <property type="entry name" value="GlmU_C_LbH"/>
</dbReference>
<dbReference type="Gene3D" id="3.90.550.10">
    <property type="entry name" value="Spore Coat Polysaccharide Biosynthesis Protein SpsA, Chain A"/>
    <property type="match status" value="1"/>
</dbReference>
<dbReference type="CDD" id="cd02540">
    <property type="entry name" value="GT2_GlmU_N_bac"/>
    <property type="match status" value="1"/>
</dbReference>
<keyword evidence="16 20" id="KW-0961">Cell wall biogenesis/degradation</keyword>
<evidence type="ECO:0000256" key="7">
    <source>
        <dbReference type="ARBA" id="ARBA00022679"/>
    </source>
</evidence>
<evidence type="ECO:0000256" key="4">
    <source>
        <dbReference type="ARBA" id="ARBA00007707"/>
    </source>
</evidence>
<evidence type="ECO:0000313" key="23">
    <source>
        <dbReference type="Proteomes" id="UP000256869"/>
    </source>
</evidence>
<dbReference type="InterPro" id="IPR005835">
    <property type="entry name" value="NTP_transferase_dom"/>
</dbReference>
<feature type="binding site" evidence="20">
    <location>
        <position position="234"/>
    </location>
    <ligand>
        <name>Mg(2+)</name>
        <dbReference type="ChEBI" id="CHEBI:18420"/>
    </ligand>
</feature>
<evidence type="ECO:0000256" key="9">
    <source>
        <dbReference type="ARBA" id="ARBA00022723"/>
    </source>
</evidence>
<comment type="caution">
    <text evidence="20">Lacks conserved residue(s) required for the propagation of feature annotation.</text>
</comment>
<reference evidence="22 23" key="1">
    <citation type="submission" date="2018-07" db="EMBL/GenBank/DDBJ databases">
        <title>Genomic Encyclopedia of Type Strains, Phase III (KMG-III): the genomes of soil and plant-associated and newly described type strains.</title>
        <authorList>
            <person name="Whitman W."/>
        </authorList>
    </citation>
    <scope>NUCLEOTIDE SEQUENCE [LARGE SCALE GENOMIC DNA]</scope>
    <source>
        <strain evidence="22 23">CECT 8236</strain>
    </source>
</reference>
<dbReference type="SUPFAM" id="SSF51161">
    <property type="entry name" value="Trimeric LpxA-like enzymes"/>
    <property type="match status" value="1"/>
</dbReference>